<evidence type="ECO:0000313" key="3">
    <source>
        <dbReference type="EMBL" id="GAQ88250.1"/>
    </source>
</evidence>
<dbReference type="EMBL" id="DF237361">
    <property type="protein sequence ID" value="GAQ88250.1"/>
    <property type="molecule type" value="Genomic_DNA"/>
</dbReference>
<dbReference type="PANTHER" id="PTHR21600:SF88">
    <property type="entry name" value="RNA PSEUDOURIDINE SYNTHASE 5"/>
    <property type="match status" value="1"/>
</dbReference>
<dbReference type="GO" id="GO:0001522">
    <property type="term" value="P:pseudouridine synthesis"/>
    <property type="evidence" value="ECO:0007669"/>
    <property type="project" value="InterPro"/>
</dbReference>
<comment type="catalytic activity">
    <reaction evidence="1">
        <text>a uridine in RNA = a pseudouridine in RNA</text>
        <dbReference type="Rhea" id="RHEA:48348"/>
        <dbReference type="Rhea" id="RHEA-COMP:12068"/>
        <dbReference type="Rhea" id="RHEA-COMP:12069"/>
        <dbReference type="ChEBI" id="CHEBI:65314"/>
        <dbReference type="ChEBI" id="CHEBI:65315"/>
    </reaction>
</comment>
<evidence type="ECO:0000259" key="2">
    <source>
        <dbReference type="Pfam" id="PF00849"/>
    </source>
</evidence>
<feature type="domain" description="Pseudouridine synthase RsuA/RluA-like" evidence="2">
    <location>
        <begin position="45"/>
        <end position="117"/>
    </location>
</feature>
<dbReference type="STRING" id="105231.A0A1Y1IBF7"/>
<dbReference type="PROSITE" id="PS01129">
    <property type="entry name" value="PSI_RLU"/>
    <property type="match status" value="1"/>
</dbReference>
<dbReference type="Proteomes" id="UP000054558">
    <property type="component" value="Unassembled WGS sequence"/>
</dbReference>
<dbReference type="AlphaFoldDB" id="A0A1Y1IBF7"/>
<protein>
    <recommendedName>
        <fullName evidence="2">Pseudouridine synthase RsuA/RluA-like domain-containing protein</fullName>
    </recommendedName>
</protein>
<gene>
    <name evidence="3" type="ORF">KFL_004120180</name>
</gene>
<organism evidence="3 4">
    <name type="scientific">Klebsormidium nitens</name>
    <name type="common">Green alga</name>
    <name type="synonym">Ulothrix nitens</name>
    <dbReference type="NCBI Taxonomy" id="105231"/>
    <lineage>
        <taxon>Eukaryota</taxon>
        <taxon>Viridiplantae</taxon>
        <taxon>Streptophyta</taxon>
        <taxon>Klebsormidiophyceae</taxon>
        <taxon>Klebsormidiales</taxon>
        <taxon>Klebsormidiaceae</taxon>
        <taxon>Klebsormidium</taxon>
    </lineage>
</organism>
<keyword evidence="4" id="KW-1185">Reference proteome</keyword>
<dbReference type="SUPFAM" id="SSF55120">
    <property type="entry name" value="Pseudouridine synthase"/>
    <property type="match status" value="1"/>
</dbReference>
<dbReference type="InterPro" id="IPR050188">
    <property type="entry name" value="RluA_PseudoU_synthase"/>
</dbReference>
<accession>A0A1Y1IBF7</accession>
<sequence length="318" mass="35135">MFLLNHGSDAPHSLCRQGTTLEYHRLPWQEPDVPYALPVLYEDEHILAVSKPSGLQVLPGGPFHQRTALTLLQWWYTRGGVTPAPVHRLGRGTSGVLLCAKTPQARAALAADFAEVTMGRTNPALETESIMCDGVGPVGGPLAPSSASKKRIAKTYRALVQGLIPEDYLDVNQPIGRIKHGGVRGGLHAASPNGKHSRSRIRVIWRDIEKEEQGPRKSSRALKEKTKGWPLVSLGWERIRKKAGIRERRRLNIVRRSGEESLVSRGRPSLAATKSKEILIWKTTGGIAKGLYPCLEIADIFFTLCDWRSITLSPTRDL</sequence>
<dbReference type="Pfam" id="PF00849">
    <property type="entry name" value="PseudoU_synth_2"/>
    <property type="match status" value="1"/>
</dbReference>
<evidence type="ECO:0000313" key="4">
    <source>
        <dbReference type="Proteomes" id="UP000054558"/>
    </source>
</evidence>
<evidence type="ECO:0000256" key="1">
    <source>
        <dbReference type="ARBA" id="ARBA00000073"/>
    </source>
</evidence>
<dbReference type="PANTHER" id="PTHR21600">
    <property type="entry name" value="MITOCHONDRIAL RNA PSEUDOURIDINE SYNTHASE"/>
    <property type="match status" value="1"/>
</dbReference>
<reference evidence="3 4" key="1">
    <citation type="journal article" date="2014" name="Nat. Commun.">
        <title>Klebsormidium flaccidum genome reveals primary factors for plant terrestrial adaptation.</title>
        <authorList>
            <person name="Hori K."/>
            <person name="Maruyama F."/>
            <person name="Fujisawa T."/>
            <person name="Togashi T."/>
            <person name="Yamamoto N."/>
            <person name="Seo M."/>
            <person name="Sato S."/>
            <person name="Yamada T."/>
            <person name="Mori H."/>
            <person name="Tajima N."/>
            <person name="Moriyama T."/>
            <person name="Ikeuchi M."/>
            <person name="Watanabe M."/>
            <person name="Wada H."/>
            <person name="Kobayashi K."/>
            <person name="Saito M."/>
            <person name="Masuda T."/>
            <person name="Sasaki-Sekimoto Y."/>
            <person name="Mashiguchi K."/>
            <person name="Awai K."/>
            <person name="Shimojima M."/>
            <person name="Masuda S."/>
            <person name="Iwai M."/>
            <person name="Nobusawa T."/>
            <person name="Narise T."/>
            <person name="Kondo S."/>
            <person name="Saito H."/>
            <person name="Sato R."/>
            <person name="Murakawa M."/>
            <person name="Ihara Y."/>
            <person name="Oshima-Yamada Y."/>
            <person name="Ohtaka K."/>
            <person name="Satoh M."/>
            <person name="Sonobe K."/>
            <person name="Ishii M."/>
            <person name="Ohtani R."/>
            <person name="Kanamori-Sato M."/>
            <person name="Honoki R."/>
            <person name="Miyazaki D."/>
            <person name="Mochizuki H."/>
            <person name="Umetsu J."/>
            <person name="Higashi K."/>
            <person name="Shibata D."/>
            <person name="Kamiya Y."/>
            <person name="Sato N."/>
            <person name="Nakamura Y."/>
            <person name="Tabata S."/>
            <person name="Ida S."/>
            <person name="Kurokawa K."/>
            <person name="Ohta H."/>
        </authorList>
    </citation>
    <scope>NUCLEOTIDE SEQUENCE [LARGE SCALE GENOMIC DNA]</scope>
    <source>
        <strain evidence="3 4">NIES-2285</strain>
    </source>
</reference>
<dbReference type="OrthoDB" id="428658at2759"/>
<dbReference type="GO" id="GO:0003723">
    <property type="term" value="F:RNA binding"/>
    <property type="evidence" value="ECO:0007669"/>
    <property type="project" value="InterPro"/>
</dbReference>
<dbReference type="GO" id="GO:0009982">
    <property type="term" value="F:pseudouridine synthase activity"/>
    <property type="evidence" value="ECO:0007669"/>
    <property type="project" value="InterPro"/>
</dbReference>
<proteinExistence type="predicted"/>
<dbReference type="InterPro" id="IPR006145">
    <property type="entry name" value="PsdUridine_synth_RsuA/RluA"/>
</dbReference>
<dbReference type="InterPro" id="IPR020103">
    <property type="entry name" value="PsdUridine_synth_cat_dom_sf"/>
</dbReference>
<dbReference type="Gene3D" id="3.30.2350.10">
    <property type="entry name" value="Pseudouridine synthase"/>
    <property type="match status" value="1"/>
</dbReference>
<dbReference type="InterPro" id="IPR006224">
    <property type="entry name" value="PsdUridine_synth_RluA-like_CS"/>
</dbReference>
<name>A0A1Y1IBF7_KLENI</name>